<dbReference type="Pfam" id="PF13246">
    <property type="entry name" value="Cation_ATPase"/>
    <property type="match status" value="1"/>
</dbReference>
<feature type="transmembrane region" description="Helical" evidence="16">
    <location>
        <begin position="1047"/>
        <end position="1074"/>
    </location>
</feature>
<evidence type="ECO:0000256" key="6">
    <source>
        <dbReference type="ARBA" id="ARBA00022741"/>
    </source>
</evidence>
<dbReference type="AlphaFoldDB" id="A0A814BUG4"/>
<dbReference type="GO" id="GO:0005783">
    <property type="term" value="C:endoplasmic reticulum"/>
    <property type="evidence" value="ECO:0007669"/>
    <property type="project" value="TreeGrafter"/>
</dbReference>
<evidence type="ECO:0000256" key="7">
    <source>
        <dbReference type="ARBA" id="ARBA00022840"/>
    </source>
</evidence>
<feature type="transmembrane region" description="Helical" evidence="16">
    <location>
        <begin position="114"/>
        <end position="134"/>
    </location>
</feature>
<dbReference type="PANTHER" id="PTHR24092">
    <property type="entry name" value="PROBABLE PHOSPHOLIPID-TRANSPORTING ATPASE"/>
    <property type="match status" value="1"/>
</dbReference>
<feature type="transmembrane region" description="Helical" evidence="16">
    <location>
        <begin position="985"/>
        <end position="1003"/>
    </location>
</feature>
<dbReference type="InterPro" id="IPR044492">
    <property type="entry name" value="P_typ_ATPase_HD_dom"/>
</dbReference>
<dbReference type="PRINTS" id="PR00119">
    <property type="entry name" value="CATATPASE"/>
</dbReference>
<proteinExistence type="inferred from homology"/>
<dbReference type="SFLD" id="SFLDS00003">
    <property type="entry name" value="Haloacid_Dehalogenase"/>
    <property type="match status" value="1"/>
</dbReference>
<keyword evidence="9 16" id="KW-1278">Translocase</keyword>
<evidence type="ECO:0000256" key="8">
    <source>
        <dbReference type="ARBA" id="ARBA00022842"/>
    </source>
</evidence>
<dbReference type="SUPFAM" id="SSF81665">
    <property type="entry name" value="Calcium ATPase, transmembrane domain M"/>
    <property type="match status" value="1"/>
</dbReference>
<dbReference type="InterPro" id="IPR006539">
    <property type="entry name" value="P-type_ATPase_IV"/>
</dbReference>
<comment type="caution">
    <text evidence="20">The sequence shown here is derived from an EMBL/GenBank/DDBJ whole genome shotgun (WGS) entry which is preliminary data.</text>
</comment>
<feature type="binding site" evidence="14">
    <location>
        <position position="554"/>
    </location>
    <ligand>
        <name>ATP</name>
        <dbReference type="ChEBI" id="CHEBI:30616"/>
    </ligand>
</feature>
<dbReference type="Pfam" id="PF00122">
    <property type="entry name" value="E1-E2_ATPase"/>
    <property type="match status" value="1"/>
</dbReference>
<dbReference type="Pfam" id="PF16209">
    <property type="entry name" value="PhoLip_ATPase_N"/>
    <property type="match status" value="1"/>
</dbReference>
<dbReference type="EC" id="7.6.2.1" evidence="16"/>
<feature type="transmembrane region" description="Helical" evidence="16">
    <location>
        <begin position="945"/>
        <end position="965"/>
    </location>
</feature>
<dbReference type="Pfam" id="PF16212">
    <property type="entry name" value="PhoLip_ATPase_C"/>
    <property type="match status" value="1"/>
</dbReference>
<keyword evidence="8 15" id="KW-0460">Magnesium</keyword>
<feature type="binding site" evidence="14">
    <location>
        <position position="430"/>
    </location>
    <ligand>
        <name>ATP</name>
        <dbReference type="ChEBI" id="CHEBI:30616"/>
    </ligand>
</feature>
<sequence length="1172" mass="135872">MKSKKTFSNRVIDWIDNFIEKHDFLKIILQKTRIRDNREKFSQIRTVYINNLKPNGYDGEEPLNYANNEIVTSKYTLINFLPKNLFEQFRRIANFYFLLNIIILFIIPDPPTNPYASILPLAIVIGVTAIKQAYEDILRHKSDWEINSKKVKVLRNNTLISIRCKDIKCGDIVEVKIDEPFPCDLLLLYSQSDTSSCYIKTSNLDGETNLKLRTIPYKFPQVNDVTEFNKMRGVLIYEKPNRRLYDFRGKMLYGKKEYSITNENILLRGTSLKIVPLIYGCAIYTGQDTKMMLNSKFKSNKMSCVERRLNYFVGAYIVVLLMLSILCLIGSLSFDFLYDKHWYLNKVTPKYFYTNKPLQDFITFMYFTNLNYIIPLSLYVTMELIRLIGSNFFEWDIKMYDEKTDQAAKVNSTDLNEDLGQIEYLFSDKTGTLTENEMVFKHFCINGKIYEERFGELFTLDSRKVCSVTDPRVFRFLEALSVCHTVQVDKNSEEKYNASSPDELSFIKFCSNLGINYEGDVFDKIKNVFIRKIQYNLKDEIIYQNYEILNVLEFDSTRKRMSIIIKNTKSKDYILYCKGADTSIAPRATCKTFSLYEDSLKEFSEKGWRTLVLAYRILTEQEFRQYTQMIDEAQSDILNKDDKLNKCYDLIESNLRIIGVSSVEDRLQEDVEGTLFALRQAGIKIWVLTGDKLETAINISDSCKHFSRDMFKFVIKNLKDPNEISENFKIINEQMSFSKNESYALIIDGISIECIFSNNKQDDFRSIAMKCVAVLCCRMSPSQKANIVALIKNSKQQPMTAAIGDGANDVSMIQEAHVGIGIFGKEGRNAARSADFCFSKFKYLKRAFLVHGYLYYTRAAILVLYFFYKNFVFSICQAYYGYWNGFSSTSIYASLYISVFNLLLNSVPPFFIALFEQHKLIDTLESNPLIYRTIRKNKSLTAFEFIKWNAIAIWHSLVCFFVPLLLFQQNCILLENGKNLGSYQFGLLVLILVFIIVHLRIFLIWRYQNIFALVSYLASLLGFVFTCFVMSSFIVPFPLTEFTEDQALYFGIFVLFSSASVWFTIILSSMIAILPDLIVILIENLAETRGLDKIIEKQKEKLLRLRRPASPSTTVENLSLYSMDKSSNDFGNDRDNSSSYSFSRNNNLSVGRNLNASKNRISPVNMTTQTFF</sequence>
<dbReference type="GO" id="GO:0000287">
    <property type="term" value="F:magnesium ion binding"/>
    <property type="evidence" value="ECO:0007669"/>
    <property type="project" value="UniProtKB-UniRule"/>
</dbReference>
<dbReference type="InterPro" id="IPR059000">
    <property type="entry name" value="ATPase_P-type_domA"/>
</dbReference>
<keyword evidence="21" id="KW-1185">Reference proteome</keyword>
<feature type="binding site" evidence="14">
    <location>
        <position position="503"/>
    </location>
    <ligand>
        <name>ATP</name>
        <dbReference type="ChEBI" id="CHEBI:30616"/>
    </ligand>
</feature>
<gene>
    <name evidence="20" type="ORF">OXX778_LOCUS12905</name>
</gene>
<feature type="binding site" evidence="14">
    <location>
        <position position="578"/>
    </location>
    <ligand>
        <name>ATP</name>
        <dbReference type="ChEBI" id="CHEBI:30616"/>
    </ligand>
</feature>
<evidence type="ECO:0000259" key="18">
    <source>
        <dbReference type="Pfam" id="PF16209"/>
    </source>
</evidence>
<reference evidence="20" key="1">
    <citation type="submission" date="2021-02" db="EMBL/GenBank/DDBJ databases">
        <authorList>
            <person name="Nowell W R."/>
        </authorList>
    </citation>
    <scope>NUCLEOTIDE SEQUENCE</scope>
    <source>
        <strain evidence="20">Ploen Becks lab</strain>
    </source>
</reference>
<evidence type="ECO:0000259" key="19">
    <source>
        <dbReference type="Pfam" id="PF16212"/>
    </source>
</evidence>
<feature type="domain" description="P-type ATPase A" evidence="17">
    <location>
        <begin position="147"/>
        <end position="208"/>
    </location>
</feature>
<evidence type="ECO:0000256" key="10">
    <source>
        <dbReference type="ARBA" id="ARBA00022989"/>
    </source>
</evidence>
<dbReference type="GO" id="GO:0016887">
    <property type="term" value="F:ATP hydrolysis activity"/>
    <property type="evidence" value="ECO:0007669"/>
    <property type="project" value="InterPro"/>
</dbReference>
<dbReference type="InterPro" id="IPR036412">
    <property type="entry name" value="HAD-like_sf"/>
</dbReference>
<keyword evidence="10 16" id="KW-1133">Transmembrane helix</keyword>
<feature type="binding site" evidence="14">
    <location>
        <position position="689"/>
    </location>
    <ligand>
        <name>ATP</name>
        <dbReference type="ChEBI" id="CHEBI:30616"/>
    </ligand>
</feature>
<dbReference type="GO" id="GO:0045332">
    <property type="term" value="P:phospholipid translocation"/>
    <property type="evidence" value="ECO:0007669"/>
    <property type="project" value="TreeGrafter"/>
</dbReference>
<dbReference type="Gene3D" id="3.40.50.1000">
    <property type="entry name" value="HAD superfamily/HAD-like"/>
    <property type="match status" value="1"/>
</dbReference>
<dbReference type="InterPro" id="IPR008250">
    <property type="entry name" value="ATPase_P-typ_transduc_dom_A_sf"/>
</dbReference>
<evidence type="ECO:0000256" key="2">
    <source>
        <dbReference type="ARBA" id="ARBA00004308"/>
    </source>
</evidence>
<evidence type="ECO:0000256" key="1">
    <source>
        <dbReference type="ARBA" id="ARBA00004141"/>
    </source>
</evidence>
<evidence type="ECO:0000256" key="3">
    <source>
        <dbReference type="ARBA" id="ARBA00008109"/>
    </source>
</evidence>
<feature type="binding site" evidence="14">
    <location>
        <position position="784"/>
    </location>
    <ligand>
        <name>ATP</name>
        <dbReference type="ChEBI" id="CHEBI:30616"/>
    </ligand>
</feature>
<dbReference type="NCBIfam" id="TIGR01494">
    <property type="entry name" value="ATPase_P-type"/>
    <property type="match status" value="1"/>
</dbReference>
<evidence type="ECO:0000256" key="11">
    <source>
        <dbReference type="ARBA" id="ARBA00023136"/>
    </source>
</evidence>
<feature type="binding site" evidence="14">
    <location>
        <position position="428"/>
    </location>
    <ligand>
        <name>ATP</name>
        <dbReference type="ChEBI" id="CHEBI:30616"/>
    </ligand>
</feature>
<dbReference type="Gene3D" id="2.70.150.10">
    <property type="entry name" value="Calcium-transporting ATPase, cytoplasmic transduction domain A"/>
    <property type="match status" value="1"/>
</dbReference>
<accession>A0A814BUG4</accession>
<dbReference type="GO" id="GO:0140326">
    <property type="term" value="F:ATPase-coupled intramembrane lipid transporter activity"/>
    <property type="evidence" value="ECO:0007669"/>
    <property type="project" value="UniProtKB-EC"/>
</dbReference>
<keyword evidence="7 14" id="KW-0067">ATP-binding</keyword>
<feature type="binding site" evidence="14">
    <location>
        <position position="778"/>
    </location>
    <ligand>
        <name>ATP</name>
        <dbReference type="ChEBI" id="CHEBI:30616"/>
    </ligand>
</feature>
<keyword evidence="11 16" id="KW-0472">Membrane</keyword>
<dbReference type="Gene3D" id="3.40.1110.10">
    <property type="entry name" value="Calcium-transporting ATPase, cytoplasmic domain N"/>
    <property type="match status" value="1"/>
</dbReference>
<feature type="binding site" evidence="14">
    <location>
        <position position="691"/>
    </location>
    <ligand>
        <name>ATP</name>
        <dbReference type="ChEBI" id="CHEBI:30616"/>
    </ligand>
</feature>
<protein>
    <recommendedName>
        <fullName evidence="16">Phospholipid-transporting ATPase</fullName>
        <ecNumber evidence="16">7.6.2.1</ecNumber>
    </recommendedName>
</protein>
<keyword evidence="5 15" id="KW-0479">Metal-binding</keyword>
<feature type="transmembrane region" description="Helical" evidence="16">
    <location>
        <begin position="1010"/>
        <end position="1035"/>
    </location>
</feature>
<dbReference type="GO" id="GO:0005886">
    <property type="term" value="C:plasma membrane"/>
    <property type="evidence" value="ECO:0007669"/>
    <property type="project" value="TreeGrafter"/>
</dbReference>
<dbReference type="InterPro" id="IPR032630">
    <property type="entry name" value="P_typ_ATPase_c"/>
</dbReference>
<feature type="binding site" evidence="14">
    <location>
        <position position="808"/>
    </location>
    <ligand>
        <name>ATP</name>
        <dbReference type="ChEBI" id="CHEBI:30616"/>
    </ligand>
</feature>
<dbReference type="EMBL" id="CAJNOC010002404">
    <property type="protein sequence ID" value="CAF0930987.1"/>
    <property type="molecule type" value="Genomic_DNA"/>
</dbReference>
<dbReference type="InterPro" id="IPR023214">
    <property type="entry name" value="HAD_sf"/>
</dbReference>
<feature type="binding site" evidence="14">
    <location>
        <position position="609"/>
    </location>
    <ligand>
        <name>ATP</name>
        <dbReference type="ChEBI" id="CHEBI:30616"/>
    </ligand>
</feature>
<comment type="similarity">
    <text evidence="3 16">Belongs to the cation transport ATPase (P-type) (TC 3.A.3) family. Type IV subfamily.</text>
</comment>
<dbReference type="InterPro" id="IPR023298">
    <property type="entry name" value="ATPase_P-typ_TM_dom_sf"/>
</dbReference>
<dbReference type="OrthoDB" id="377733at2759"/>
<feature type="binding site" evidence="15">
    <location>
        <position position="430"/>
    </location>
    <ligand>
        <name>Mg(2+)</name>
        <dbReference type="ChEBI" id="CHEBI:18420"/>
    </ligand>
</feature>
<organism evidence="20 21">
    <name type="scientific">Brachionus calyciflorus</name>
    <dbReference type="NCBI Taxonomy" id="104777"/>
    <lineage>
        <taxon>Eukaryota</taxon>
        <taxon>Metazoa</taxon>
        <taxon>Spiralia</taxon>
        <taxon>Gnathifera</taxon>
        <taxon>Rotifera</taxon>
        <taxon>Eurotatoria</taxon>
        <taxon>Monogononta</taxon>
        <taxon>Pseudotrocha</taxon>
        <taxon>Ploima</taxon>
        <taxon>Brachionidae</taxon>
        <taxon>Brachionus</taxon>
    </lineage>
</organism>
<dbReference type="SUPFAM" id="SSF81660">
    <property type="entry name" value="Metal cation-transporting ATPase, ATP-binding domain N"/>
    <property type="match status" value="1"/>
</dbReference>
<feature type="binding site" evidence="14">
    <location>
        <position position="809"/>
    </location>
    <ligand>
        <name>ATP</name>
        <dbReference type="ChEBI" id="CHEBI:30616"/>
    </ligand>
</feature>
<dbReference type="FunFam" id="3.40.50.1000:FF:000084">
    <property type="entry name" value="Phospholipid-transporting ATPase"/>
    <property type="match status" value="1"/>
</dbReference>
<dbReference type="PROSITE" id="PS00154">
    <property type="entry name" value="ATPASE_E1_E2"/>
    <property type="match status" value="1"/>
</dbReference>
<dbReference type="InterPro" id="IPR032631">
    <property type="entry name" value="P-type_ATPase_N"/>
</dbReference>
<evidence type="ECO:0000256" key="15">
    <source>
        <dbReference type="PIRSR" id="PIRSR606539-3"/>
    </source>
</evidence>
<feature type="binding site" evidence="15">
    <location>
        <position position="809"/>
    </location>
    <ligand>
        <name>Mg(2+)</name>
        <dbReference type="ChEBI" id="CHEBI:18420"/>
    </ligand>
</feature>
<dbReference type="SFLD" id="SFLDG00002">
    <property type="entry name" value="C1.7:_P-type_atpase_like"/>
    <property type="match status" value="1"/>
</dbReference>
<dbReference type="NCBIfam" id="TIGR01652">
    <property type="entry name" value="ATPase-Plipid"/>
    <property type="match status" value="1"/>
</dbReference>
<feature type="transmembrane region" description="Helical" evidence="16">
    <location>
        <begin position="880"/>
        <end position="904"/>
    </location>
</feature>
<dbReference type="PANTHER" id="PTHR24092:SF175">
    <property type="entry name" value="PHOSPHOLIPID-TRANSPORTING ATPASE"/>
    <property type="match status" value="1"/>
</dbReference>
<dbReference type="SUPFAM" id="SSF56784">
    <property type="entry name" value="HAD-like"/>
    <property type="match status" value="1"/>
</dbReference>
<comment type="subcellular location">
    <subcellularLocation>
        <location evidence="2">Endomembrane system</location>
    </subcellularLocation>
    <subcellularLocation>
        <location evidence="1 16">Membrane</location>
        <topology evidence="1 16">Multi-pass membrane protein</topology>
    </subcellularLocation>
</comment>
<feature type="transmembrane region" description="Helical" evidence="16">
    <location>
        <begin position="92"/>
        <end position="108"/>
    </location>
</feature>
<evidence type="ECO:0000256" key="5">
    <source>
        <dbReference type="ARBA" id="ARBA00022723"/>
    </source>
</evidence>
<feature type="transmembrane region" description="Helical" evidence="16">
    <location>
        <begin position="309"/>
        <end position="334"/>
    </location>
</feature>
<dbReference type="Proteomes" id="UP000663879">
    <property type="component" value="Unassembled WGS sequence"/>
</dbReference>
<feature type="domain" description="P-type ATPase N-terminal" evidence="18">
    <location>
        <begin position="47"/>
        <end position="118"/>
    </location>
</feature>
<evidence type="ECO:0000256" key="12">
    <source>
        <dbReference type="ARBA" id="ARBA00034036"/>
    </source>
</evidence>
<evidence type="ECO:0000256" key="14">
    <source>
        <dbReference type="PIRSR" id="PIRSR606539-2"/>
    </source>
</evidence>
<dbReference type="InterPro" id="IPR018303">
    <property type="entry name" value="ATPase_P-typ_P_site"/>
</dbReference>
<dbReference type="SFLD" id="SFLDF00027">
    <property type="entry name" value="p-type_atpase"/>
    <property type="match status" value="1"/>
</dbReference>
<feature type="domain" description="P-type ATPase C-terminal" evidence="19">
    <location>
        <begin position="831"/>
        <end position="1084"/>
    </location>
</feature>
<evidence type="ECO:0000256" key="13">
    <source>
        <dbReference type="PIRSR" id="PIRSR606539-1"/>
    </source>
</evidence>
<evidence type="ECO:0000259" key="17">
    <source>
        <dbReference type="Pfam" id="PF00122"/>
    </source>
</evidence>
<dbReference type="InterPro" id="IPR001757">
    <property type="entry name" value="P_typ_ATPase"/>
</dbReference>
<evidence type="ECO:0000313" key="21">
    <source>
        <dbReference type="Proteomes" id="UP000663879"/>
    </source>
</evidence>
<name>A0A814BUG4_9BILA</name>
<feature type="binding site" evidence="15">
    <location>
        <position position="805"/>
    </location>
    <ligand>
        <name>Mg(2+)</name>
        <dbReference type="ChEBI" id="CHEBI:18420"/>
    </ligand>
</feature>
<dbReference type="GO" id="GO:0005524">
    <property type="term" value="F:ATP binding"/>
    <property type="evidence" value="ECO:0007669"/>
    <property type="project" value="UniProtKB-UniRule"/>
</dbReference>
<evidence type="ECO:0000256" key="9">
    <source>
        <dbReference type="ARBA" id="ARBA00022967"/>
    </source>
</evidence>
<evidence type="ECO:0000256" key="4">
    <source>
        <dbReference type="ARBA" id="ARBA00022692"/>
    </source>
</evidence>
<dbReference type="InterPro" id="IPR023299">
    <property type="entry name" value="ATPase_P-typ_cyto_dom_N"/>
</dbReference>
<dbReference type="SUPFAM" id="SSF81653">
    <property type="entry name" value="Calcium ATPase, transduction domain A"/>
    <property type="match status" value="1"/>
</dbReference>
<keyword evidence="6 14" id="KW-0547">Nucleotide-binding</keyword>
<feature type="binding site" evidence="14">
    <location>
        <position position="429"/>
    </location>
    <ligand>
        <name>ATP</name>
        <dbReference type="ChEBI" id="CHEBI:30616"/>
    </ligand>
</feature>
<feature type="transmembrane region" description="Helical" evidence="16">
    <location>
        <begin position="361"/>
        <end position="380"/>
    </location>
</feature>
<feature type="active site" description="4-aspartylphosphate intermediate" evidence="13">
    <location>
        <position position="428"/>
    </location>
</feature>
<feature type="binding site" evidence="15">
    <location>
        <position position="428"/>
    </location>
    <ligand>
        <name>Mg(2+)</name>
        <dbReference type="ChEBI" id="CHEBI:18420"/>
    </ligand>
</feature>
<keyword evidence="4 16" id="KW-0812">Transmembrane</keyword>
<evidence type="ECO:0000256" key="16">
    <source>
        <dbReference type="RuleBase" id="RU362033"/>
    </source>
</evidence>
<comment type="cofactor">
    <cofactor evidence="15">
        <name>Mg(2+)</name>
        <dbReference type="ChEBI" id="CHEBI:18420"/>
    </cofactor>
</comment>
<feature type="binding site" evidence="14">
    <location>
        <position position="690"/>
    </location>
    <ligand>
        <name>ATP</name>
        <dbReference type="ChEBI" id="CHEBI:30616"/>
    </ligand>
</feature>
<comment type="catalytic activity">
    <reaction evidence="12 16">
        <text>ATP + H2O + phospholipidSide 1 = ADP + phosphate + phospholipidSide 2.</text>
        <dbReference type="EC" id="7.6.2.1"/>
    </reaction>
</comment>
<evidence type="ECO:0000313" key="20">
    <source>
        <dbReference type="EMBL" id="CAF0930987.1"/>
    </source>
</evidence>